<dbReference type="SUPFAM" id="SSF55394">
    <property type="entry name" value="Bactericidal permeability-increasing protein, BPI"/>
    <property type="match status" value="2"/>
</dbReference>
<reference evidence="6" key="1">
    <citation type="submission" date="2015-08" db="UniProtKB">
        <authorList>
            <consortium name="WormBaseParasite"/>
        </authorList>
    </citation>
    <scope>IDENTIFICATION</scope>
</reference>
<feature type="chain" id="PRO_5005327578" description="Lipid-binding serum glycoprotein C-terminal domain-containing protein" evidence="3">
    <location>
        <begin position="19"/>
        <end position="565"/>
    </location>
</feature>
<evidence type="ECO:0000313" key="6">
    <source>
        <dbReference type="WBParaSite" id="SSTP_0000529400.1"/>
    </source>
</evidence>
<dbReference type="STRING" id="6248.A0A0K0E718"/>
<dbReference type="Pfam" id="PF02886">
    <property type="entry name" value="LBP_BPI_CETP_C"/>
    <property type="match status" value="1"/>
</dbReference>
<dbReference type="SMART" id="SM00328">
    <property type="entry name" value="BPI1"/>
    <property type="match status" value="1"/>
</dbReference>
<dbReference type="SMART" id="SM00329">
    <property type="entry name" value="BPI2"/>
    <property type="match status" value="1"/>
</dbReference>
<comment type="similarity">
    <text evidence="1">Belongs to the BPI/LBP/Plunc superfamily. BPI/LBP family.</text>
</comment>
<dbReference type="GO" id="GO:0005615">
    <property type="term" value="C:extracellular space"/>
    <property type="evidence" value="ECO:0007669"/>
    <property type="project" value="TreeGrafter"/>
</dbReference>
<keyword evidence="3" id="KW-0732">Signal</keyword>
<dbReference type="PANTHER" id="PTHR10504:SF136">
    <property type="entry name" value="NOSE RESISTANT TO FLUOXETINE PROTEIN 5"/>
    <property type="match status" value="1"/>
</dbReference>
<dbReference type="PANTHER" id="PTHR10504">
    <property type="entry name" value="BACTERICIDAL PERMEABILITY-INCREASING BPI PROTEIN-RELATED"/>
    <property type="match status" value="1"/>
</dbReference>
<proteinExistence type="inferred from homology"/>
<dbReference type="Gene3D" id="3.15.10.10">
    <property type="entry name" value="Bactericidal permeability-increasing protein, domain 1"/>
    <property type="match status" value="1"/>
</dbReference>
<evidence type="ECO:0008006" key="7">
    <source>
        <dbReference type="Google" id="ProtNLM"/>
    </source>
</evidence>
<evidence type="ECO:0000256" key="1">
    <source>
        <dbReference type="ARBA" id="ARBA00007292"/>
    </source>
</evidence>
<name>A0A0K0E718_STRER</name>
<keyword evidence="2" id="KW-1015">Disulfide bond</keyword>
<dbReference type="InterPro" id="IPR001124">
    <property type="entry name" value="Lipid-bd_serum_glycop_C"/>
</dbReference>
<evidence type="ECO:0000259" key="4">
    <source>
        <dbReference type="SMART" id="SM00328"/>
    </source>
</evidence>
<feature type="domain" description="Lipid-binding serum glycoprotein N-terminal" evidence="4">
    <location>
        <begin position="54"/>
        <end position="285"/>
    </location>
</feature>
<evidence type="ECO:0000259" key="5">
    <source>
        <dbReference type="SMART" id="SM00329"/>
    </source>
</evidence>
<dbReference type="WBParaSite" id="SSTP_0000529400.1">
    <property type="protein sequence ID" value="SSTP_0000529400.1"/>
    <property type="gene ID" value="SSTP_0000529400"/>
</dbReference>
<dbReference type="GO" id="GO:0008289">
    <property type="term" value="F:lipid binding"/>
    <property type="evidence" value="ECO:0007669"/>
    <property type="project" value="InterPro"/>
</dbReference>
<evidence type="ECO:0000256" key="3">
    <source>
        <dbReference type="SAM" id="SignalP"/>
    </source>
</evidence>
<dbReference type="InterPro" id="IPR017943">
    <property type="entry name" value="Bactericidal_perm-incr_a/b_dom"/>
</dbReference>
<dbReference type="InterPro" id="IPR017942">
    <property type="entry name" value="Lipid-bd_serum_glycop_N"/>
</dbReference>
<evidence type="ECO:0000256" key="2">
    <source>
        <dbReference type="ARBA" id="ARBA00023157"/>
    </source>
</evidence>
<feature type="domain" description="Lipid-binding serum glycoprotein C-terminal" evidence="5">
    <location>
        <begin position="330"/>
        <end position="527"/>
    </location>
</feature>
<accession>A0A0K0E718</accession>
<dbReference type="InterPro" id="IPR032942">
    <property type="entry name" value="BPI/LBP/Plunc"/>
</dbReference>
<sequence length="565" mass="64696">MLLKVLIIFLLKLQLLFISPQPQDDEISLNSNDIERDNIQIIDNGTLTSGVFLRISQKGVNYMTSLAEDGIPKILERFALPNVETDVAKITDLFIINFDKPKIKTKFMDKYGVGADIEIPLVSIHGDIVVNLFFVSYKGTFNLELKNLGILMDVEISRELNANETKINVTRCEITKNFANIVFYGEDSTNLLGVKDVIIKNVEEKVTSTVCGLAYMVKGFLEEQSINATMKRERVIEKNTNDNDEESFQDSLCSYNDIEEEEMATNDDNNIDKDNTTNPFKPSDWGVDISLRYPPTFSNKDVIFGIDGGVLYLGDSASNVSRPKSLNISIPKDQMISFIITDYVPNTFFEHIHDNGFLVFEEYITPRNSPKYMRKMLETFCKTCKLVLSANLTKKPEIQITKRGILLKLSGNFGVYFSKNEERSDILSSDISFETIIRPHIRHSRIFGDVSLTAVEININSIGMNGMLANGIRKVLNFIIPKSIWPTIKKRLRFAINRRGIKLPIICGIELEKLHIDYQDHTTIISSDFSFDLPHFLRAFKRYMKNRVQQKIKRNQKFDDIVRYY</sequence>
<protein>
    <recommendedName>
        <fullName evidence="7">Lipid-binding serum glycoprotein C-terminal domain-containing protein</fullName>
    </recommendedName>
</protein>
<dbReference type="AlphaFoldDB" id="A0A0K0E718"/>
<organism evidence="6">
    <name type="scientific">Strongyloides stercoralis</name>
    <name type="common">Threadworm</name>
    <dbReference type="NCBI Taxonomy" id="6248"/>
    <lineage>
        <taxon>Eukaryota</taxon>
        <taxon>Metazoa</taxon>
        <taxon>Ecdysozoa</taxon>
        <taxon>Nematoda</taxon>
        <taxon>Chromadorea</taxon>
        <taxon>Rhabditida</taxon>
        <taxon>Tylenchina</taxon>
        <taxon>Panagrolaimomorpha</taxon>
        <taxon>Strongyloidoidea</taxon>
        <taxon>Strongyloididae</taxon>
        <taxon>Strongyloides</taxon>
    </lineage>
</organism>
<dbReference type="Gene3D" id="3.15.20.10">
    <property type="entry name" value="Bactericidal permeability-increasing protein, domain 2"/>
    <property type="match status" value="1"/>
</dbReference>
<feature type="signal peptide" evidence="3">
    <location>
        <begin position="1"/>
        <end position="18"/>
    </location>
</feature>